<feature type="domain" description="B30.2/SPRY" evidence="2">
    <location>
        <begin position="232"/>
        <end position="425"/>
    </location>
</feature>
<proteinExistence type="inferred from homology"/>
<dbReference type="PROSITE" id="PS50188">
    <property type="entry name" value="B302_SPRY"/>
    <property type="match status" value="1"/>
</dbReference>
<comment type="similarity">
    <text evidence="1">Belongs to the immunoglobulin superfamily. BTN/MOG family.</text>
</comment>
<dbReference type="SMART" id="SM00449">
    <property type="entry name" value="SPRY"/>
    <property type="match status" value="1"/>
</dbReference>
<dbReference type="InterPro" id="IPR013783">
    <property type="entry name" value="Ig-like_fold"/>
</dbReference>
<dbReference type="PANTHER" id="PTHR24103">
    <property type="entry name" value="E3 UBIQUITIN-PROTEIN LIGASE TRIM"/>
    <property type="match status" value="1"/>
</dbReference>
<dbReference type="InterPro" id="IPR007110">
    <property type="entry name" value="Ig-like_dom"/>
</dbReference>
<evidence type="ECO:0000313" key="5">
    <source>
        <dbReference type="Proteomes" id="UP000694428"/>
    </source>
</evidence>
<dbReference type="Gene3D" id="2.60.40.10">
    <property type="entry name" value="Immunoglobulins"/>
    <property type="match status" value="1"/>
</dbReference>
<feature type="domain" description="Ig-like" evidence="3">
    <location>
        <begin position="20"/>
        <end position="133"/>
    </location>
</feature>
<dbReference type="Pfam" id="PF00622">
    <property type="entry name" value="SPRY"/>
    <property type="match status" value="1"/>
</dbReference>
<dbReference type="Gene3D" id="2.60.120.920">
    <property type="match status" value="1"/>
</dbReference>
<dbReference type="SMART" id="SM00589">
    <property type="entry name" value="PRY"/>
    <property type="match status" value="1"/>
</dbReference>
<dbReference type="Proteomes" id="UP000694428">
    <property type="component" value="Unplaced"/>
</dbReference>
<evidence type="ECO:0000259" key="2">
    <source>
        <dbReference type="PROSITE" id="PS50188"/>
    </source>
</evidence>
<sequence>MNKTLVTCFLVTELSIIILPVTLTIVFPITITVDPSVVLVGEQVTLSCQLTPGIPSNTSVLWYKEEKGRDAPLCSSSSLDGEVEQCQDEEGCRIKGRWERRRFLLIIQKVQIADRGVYICVVRGNAVSQEAVTHLDVIGKQGDCYDPVEFNMGSSMQVRGTVPALQLCAAVPRAHGVLLLSVGIVSFLGQILRSHPSPHSCFSVELQAQGRALEVAVKGEYMQRNFPVLICMRNLEHKDCHLGNSLIIAVDVTLDSDTAHPRLQVSEDGKSVTDTGVIRKVPNKEERFDSHTFLLAKEGFTSGRHYWEVDVGKKRNWNLGVAQETVTRKETVALSPKNGFWVIGLADGQEYWAHSDPWTRLTVSGRPQKIGIFLDTSSKKLSFFSVHQKKLLYTFTSVNPHSQNVRLFPFFSTGSAATNSDTEPLRIVWANSYKILSPLFAKCSVSHFCRKTLTSGH</sequence>
<dbReference type="InterPro" id="IPR006574">
    <property type="entry name" value="PRY"/>
</dbReference>
<dbReference type="SUPFAM" id="SSF49899">
    <property type="entry name" value="Concanavalin A-like lectins/glucanases"/>
    <property type="match status" value="1"/>
</dbReference>
<dbReference type="PROSITE" id="PS50835">
    <property type="entry name" value="IG_LIKE"/>
    <property type="match status" value="1"/>
</dbReference>
<evidence type="ECO:0000259" key="3">
    <source>
        <dbReference type="PROSITE" id="PS50835"/>
    </source>
</evidence>
<dbReference type="InterPro" id="IPR036179">
    <property type="entry name" value="Ig-like_dom_sf"/>
</dbReference>
<dbReference type="PRINTS" id="PR01407">
    <property type="entry name" value="BUTYPHLNCDUF"/>
</dbReference>
<evidence type="ECO:0000313" key="4">
    <source>
        <dbReference type="Ensembl" id="ENSPSTP00000018136.1"/>
    </source>
</evidence>
<name>A0A8C9FPP4_PAVCR</name>
<evidence type="ECO:0000256" key="1">
    <source>
        <dbReference type="ARBA" id="ARBA00007591"/>
    </source>
</evidence>
<dbReference type="Pfam" id="PF13765">
    <property type="entry name" value="PRY"/>
    <property type="match status" value="1"/>
</dbReference>
<dbReference type="Ensembl" id="ENSPSTT00000019004.1">
    <property type="protein sequence ID" value="ENSPSTP00000018136.1"/>
    <property type="gene ID" value="ENSPSTG00000012984.1"/>
</dbReference>
<dbReference type="InterPro" id="IPR003877">
    <property type="entry name" value="SPRY_dom"/>
</dbReference>
<dbReference type="InterPro" id="IPR013106">
    <property type="entry name" value="Ig_V-set"/>
</dbReference>
<dbReference type="InterPro" id="IPR050143">
    <property type="entry name" value="TRIM/RBCC"/>
</dbReference>
<dbReference type="SUPFAM" id="SSF48726">
    <property type="entry name" value="Immunoglobulin"/>
    <property type="match status" value="1"/>
</dbReference>
<protein>
    <submittedName>
        <fullName evidence="4">Uncharacterized protein</fullName>
    </submittedName>
</protein>
<dbReference type="InterPro" id="IPR003879">
    <property type="entry name" value="Butyrophylin_SPRY"/>
</dbReference>
<reference evidence="4" key="2">
    <citation type="submission" date="2025-09" db="UniProtKB">
        <authorList>
            <consortium name="Ensembl"/>
        </authorList>
    </citation>
    <scope>IDENTIFICATION</scope>
</reference>
<dbReference type="InterPro" id="IPR003599">
    <property type="entry name" value="Ig_sub"/>
</dbReference>
<dbReference type="AlphaFoldDB" id="A0A8C9FPP4"/>
<keyword evidence="5" id="KW-1185">Reference proteome</keyword>
<reference evidence="4" key="1">
    <citation type="submission" date="2025-08" db="UniProtKB">
        <authorList>
            <consortium name="Ensembl"/>
        </authorList>
    </citation>
    <scope>IDENTIFICATION</scope>
</reference>
<dbReference type="InterPro" id="IPR013320">
    <property type="entry name" value="ConA-like_dom_sf"/>
</dbReference>
<dbReference type="Pfam" id="PF07686">
    <property type="entry name" value="V-set"/>
    <property type="match status" value="1"/>
</dbReference>
<dbReference type="SMART" id="SM00409">
    <property type="entry name" value="IG"/>
    <property type="match status" value="1"/>
</dbReference>
<organism evidence="4 5">
    <name type="scientific">Pavo cristatus</name>
    <name type="common">Indian peafowl</name>
    <name type="synonym">Blue peafowl</name>
    <dbReference type="NCBI Taxonomy" id="9049"/>
    <lineage>
        <taxon>Eukaryota</taxon>
        <taxon>Metazoa</taxon>
        <taxon>Chordata</taxon>
        <taxon>Craniata</taxon>
        <taxon>Vertebrata</taxon>
        <taxon>Euteleostomi</taxon>
        <taxon>Archelosauria</taxon>
        <taxon>Archosauria</taxon>
        <taxon>Dinosauria</taxon>
        <taxon>Saurischia</taxon>
        <taxon>Theropoda</taxon>
        <taxon>Coelurosauria</taxon>
        <taxon>Aves</taxon>
        <taxon>Neognathae</taxon>
        <taxon>Galloanserae</taxon>
        <taxon>Galliformes</taxon>
        <taxon>Phasianidae</taxon>
        <taxon>Phasianinae</taxon>
        <taxon>Pavo</taxon>
    </lineage>
</organism>
<dbReference type="InterPro" id="IPR043136">
    <property type="entry name" value="B30.2/SPRY_sf"/>
</dbReference>
<dbReference type="InterPro" id="IPR001870">
    <property type="entry name" value="B30.2/SPRY"/>
</dbReference>
<dbReference type="CDD" id="cd13733">
    <property type="entry name" value="SPRY_PRY_C-I_1"/>
    <property type="match status" value="1"/>
</dbReference>
<accession>A0A8C9FPP4</accession>